<proteinExistence type="predicted"/>
<dbReference type="Gene3D" id="2.40.160.10">
    <property type="entry name" value="Porin"/>
    <property type="match status" value="1"/>
</dbReference>
<evidence type="ECO:0000313" key="4">
    <source>
        <dbReference type="Proteomes" id="UP000473854"/>
    </source>
</evidence>
<evidence type="ECO:0008006" key="6">
    <source>
        <dbReference type="Google" id="ProtNLM"/>
    </source>
</evidence>
<accession>A0A6L6GG82</accession>
<sequence>MKKLVLAGVVSLVSAATLADQPLTIQNSTPATLGTSPNYVSDASNQDQNKFSVKLGYAGNKIDSNAYARLNGFEIGAAYDFSNFGIWAEYENQEDGDADFDQFAAGVQYKFYNQNNVYVQGATGLGYANLKVTEVDGTDTYKLDGDYLYIPVTVETGYMFTPNFGAYATLGYKWSFNQNLKAYENGVKVADDKSSTSDLHGVSYGFGVRFAF</sequence>
<dbReference type="RefSeq" id="WP_154772452.1">
    <property type="nucleotide sequence ID" value="NZ_JAXHPD010000001.1"/>
</dbReference>
<dbReference type="InterPro" id="IPR023614">
    <property type="entry name" value="Porin_dom_sf"/>
</dbReference>
<evidence type="ECO:0000256" key="1">
    <source>
        <dbReference type="SAM" id="SignalP"/>
    </source>
</evidence>
<dbReference type="Proteomes" id="UP000473854">
    <property type="component" value="Unassembled WGS sequence"/>
</dbReference>
<organism evidence="3 4">
    <name type="scientific">Acinetobacter faecalis</name>
    <dbReference type="NCBI Taxonomy" id="2665161"/>
    <lineage>
        <taxon>Bacteria</taxon>
        <taxon>Pseudomonadati</taxon>
        <taxon>Pseudomonadota</taxon>
        <taxon>Gammaproteobacteria</taxon>
        <taxon>Moraxellales</taxon>
        <taxon>Moraxellaceae</taxon>
        <taxon>Acinetobacter</taxon>
    </lineage>
</organism>
<dbReference type="SUPFAM" id="SSF56935">
    <property type="entry name" value="Porins"/>
    <property type="match status" value="1"/>
</dbReference>
<evidence type="ECO:0000313" key="2">
    <source>
        <dbReference type="EMBL" id="MDY6551035.1"/>
    </source>
</evidence>
<dbReference type="EMBL" id="JAXHPO010000045">
    <property type="protein sequence ID" value="MDY6551035.1"/>
    <property type="molecule type" value="Genomic_DNA"/>
</dbReference>
<reference evidence="2" key="2">
    <citation type="submission" date="2023-11" db="EMBL/GenBank/DDBJ databases">
        <authorList>
            <person name="Kyselkova M."/>
            <person name="Xanthopoulou K."/>
            <person name="Shestivska V."/>
            <person name="Spanelova P."/>
            <person name="Maixnerova M."/>
            <person name="Higgins P.G."/>
            <person name="Nemec A."/>
        </authorList>
    </citation>
    <scope>NUCLEOTIDE SEQUENCE</scope>
    <source>
        <strain evidence="2">ANC 7225</strain>
    </source>
</reference>
<reference evidence="3 4" key="1">
    <citation type="submission" date="2019-11" db="EMBL/GenBank/DDBJ databases">
        <authorList>
            <person name="An D."/>
        </authorList>
    </citation>
    <scope>NUCLEOTIDE SEQUENCE [LARGE SCALE GENOMIC DNA]</scope>
    <source>
        <strain evidence="3 4">YIM 103518</strain>
    </source>
</reference>
<dbReference type="EMBL" id="WLYL01000011">
    <property type="protein sequence ID" value="MTD10834.1"/>
    <property type="molecule type" value="Genomic_DNA"/>
</dbReference>
<keyword evidence="1" id="KW-0732">Signal</keyword>
<protein>
    <recommendedName>
        <fullName evidence="6">Outer membrane beta-barrel protein</fullName>
    </recommendedName>
</protein>
<gene>
    <name evidence="3" type="ORF">GIX10_05150</name>
    <name evidence="2" type="ORF">SKM48_09750</name>
</gene>
<feature type="chain" id="PRO_5027114484" description="Outer membrane beta-barrel protein" evidence="1">
    <location>
        <begin position="20"/>
        <end position="212"/>
    </location>
</feature>
<reference evidence="2 5" key="3">
    <citation type="journal article" date="2024" name="Syst. Appl. Microbiol.">
        <title>Evidence for the occurrence of Acinetobacter faecalis in cattle feces and its emended description.</title>
        <authorList>
            <person name="Kyselkova M."/>
            <person name="Xanthopoulou K."/>
            <person name="Shestivska V."/>
            <person name="Spanelova P."/>
            <person name="Maixnerova M."/>
            <person name="Higgins P.G."/>
            <person name="Nemec A."/>
        </authorList>
    </citation>
    <scope>NUCLEOTIDE SEQUENCE [LARGE SCALE GENOMIC DNA]</scope>
    <source>
        <strain evidence="2 5">ANC 7225</strain>
    </source>
</reference>
<feature type="signal peptide" evidence="1">
    <location>
        <begin position="1"/>
        <end position="19"/>
    </location>
</feature>
<dbReference type="AlphaFoldDB" id="A0A6L6GG82"/>
<evidence type="ECO:0000313" key="5">
    <source>
        <dbReference type="Proteomes" id="UP001284094"/>
    </source>
</evidence>
<name>A0A6L6GG82_9GAMM</name>
<keyword evidence="5" id="KW-1185">Reference proteome</keyword>
<dbReference type="Proteomes" id="UP001284094">
    <property type="component" value="Unassembled WGS sequence"/>
</dbReference>
<comment type="caution">
    <text evidence="3">The sequence shown here is derived from an EMBL/GenBank/DDBJ whole genome shotgun (WGS) entry which is preliminary data.</text>
</comment>
<evidence type="ECO:0000313" key="3">
    <source>
        <dbReference type="EMBL" id="MTD10834.1"/>
    </source>
</evidence>